<comment type="caution">
    <text evidence="2">The sequence shown here is derived from an EMBL/GenBank/DDBJ whole genome shotgun (WGS) entry which is preliminary data.</text>
</comment>
<evidence type="ECO:0000313" key="2">
    <source>
        <dbReference type="EMBL" id="MEQ4484992.1"/>
    </source>
</evidence>
<reference evidence="2 3" key="1">
    <citation type="journal article" date="2023" name="Genome Announc.">
        <title>Pan-Genome Analyses of the Genus Cohnella and Proposal of the Novel Species Cohnella silvisoli sp. nov., Isolated from Forest Soil.</title>
        <authorList>
            <person name="Wang C."/>
            <person name="Mao L."/>
            <person name="Bao G."/>
            <person name="Zhu H."/>
        </authorList>
    </citation>
    <scope>NUCLEOTIDE SEQUENCE [LARGE SCALE GENOMIC DNA]</scope>
    <source>
        <strain evidence="2 3">NL03-T5-1</strain>
    </source>
</reference>
<dbReference type="EMBL" id="JASKHM010000013">
    <property type="protein sequence ID" value="MEQ4484992.1"/>
    <property type="molecule type" value="Genomic_DNA"/>
</dbReference>
<dbReference type="EC" id="2.-.-.-" evidence="2"/>
<dbReference type="Proteomes" id="UP001493487">
    <property type="component" value="Unassembled WGS sequence"/>
</dbReference>
<keyword evidence="3" id="KW-1185">Reference proteome</keyword>
<dbReference type="CDD" id="cd04301">
    <property type="entry name" value="NAT_SF"/>
    <property type="match status" value="1"/>
</dbReference>
<dbReference type="Pfam" id="PF00583">
    <property type="entry name" value="Acetyltransf_1"/>
    <property type="match status" value="1"/>
</dbReference>
<dbReference type="PANTHER" id="PTHR43617:SF33">
    <property type="entry name" value="SPORE COAT POLYSACCHARIDE BIOSYNTHESIS PROTEIN SPSD"/>
    <property type="match status" value="1"/>
</dbReference>
<name>A0ABV1KYB3_9BACL</name>
<proteinExistence type="predicted"/>
<protein>
    <submittedName>
        <fullName evidence="2">GNAT family protein</fullName>
        <ecNumber evidence="2">2.-.-.-</ecNumber>
    </submittedName>
</protein>
<evidence type="ECO:0000259" key="1">
    <source>
        <dbReference type="PROSITE" id="PS51186"/>
    </source>
</evidence>
<organism evidence="2 3">
    <name type="scientific">Cohnella silvisoli</name>
    <dbReference type="NCBI Taxonomy" id="2873699"/>
    <lineage>
        <taxon>Bacteria</taxon>
        <taxon>Bacillati</taxon>
        <taxon>Bacillota</taxon>
        <taxon>Bacilli</taxon>
        <taxon>Bacillales</taxon>
        <taxon>Paenibacillaceae</taxon>
        <taxon>Cohnella</taxon>
    </lineage>
</organism>
<dbReference type="InterPro" id="IPR016181">
    <property type="entry name" value="Acyl_CoA_acyltransferase"/>
</dbReference>
<dbReference type="SUPFAM" id="SSF55729">
    <property type="entry name" value="Acyl-CoA N-acyltransferases (Nat)"/>
    <property type="match status" value="1"/>
</dbReference>
<dbReference type="InterPro" id="IPR050276">
    <property type="entry name" value="MshD_Acetyltransferase"/>
</dbReference>
<accession>A0ABV1KYB3</accession>
<dbReference type="GO" id="GO:0016740">
    <property type="term" value="F:transferase activity"/>
    <property type="evidence" value="ECO:0007669"/>
    <property type="project" value="UniProtKB-KW"/>
</dbReference>
<dbReference type="Gene3D" id="3.40.630.30">
    <property type="match status" value="1"/>
</dbReference>
<feature type="domain" description="N-acetyltransferase" evidence="1">
    <location>
        <begin position="2"/>
        <end position="169"/>
    </location>
</feature>
<dbReference type="PANTHER" id="PTHR43617">
    <property type="entry name" value="L-AMINO ACID N-ACETYLTRANSFERASE"/>
    <property type="match status" value="1"/>
</dbReference>
<dbReference type="PROSITE" id="PS51186">
    <property type="entry name" value="GNAT"/>
    <property type="match status" value="1"/>
</dbReference>
<sequence>MITLRTVTKDDVVAYWELRLEGLLRNPESFASSYEESVNQSMQSVMERMSETDDHYIVGAFNDNDDLVGMSGFIREKRLKLKHKGLIWGVYVTTDYRQQGIGKKMIEEIVTRAKSIKGLTQINLSTMATNEAGIRLYQSLGFETYGVERKALKVGDVYLDEHLMALHLE</sequence>
<dbReference type="InterPro" id="IPR000182">
    <property type="entry name" value="GNAT_dom"/>
</dbReference>
<evidence type="ECO:0000313" key="3">
    <source>
        <dbReference type="Proteomes" id="UP001493487"/>
    </source>
</evidence>
<dbReference type="RefSeq" id="WP_232184800.1">
    <property type="nucleotide sequence ID" value="NZ_JAIOAP010000003.1"/>
</dbReference>
<keyword evidence="2" id="KW-0808">Transferase</keyword>
<gene>
    <name evidence="2" type="ORF">QJS35_21625</name>
</gene>